<feature type="repeat" description="ANK" evidence="3">
    <location>
        <begin position="225"/>
        <end position="263"/>
    </location>
</feature>
<evidence type="ECO:0000313" key="4">
    <source>
        <dbReference type="EMBL" id="AVP88057.1"/>
    </source>
</evidence>
<dbReference type="Proteomes" id="UP000241762">
    <property type="component" value="Chromosome"/>
</dbReference>
<dbReference type="Pfam" id="PF00023">
    <property type="entry name" value="Ank"/>
    <property type="match status" value="2"/>
</dbReference>
<dbReference type="InterPro" id="IPR002110">
    <property type="entry name" value="Ankyrin_rpt"/>
</dbReference>
<proteinExistence type="predicted"/>
<dbReference type="PANTHER" id="PTHR24171">
    <property type="entry name" value="ANKYRIN REPEAT DOMAIN-CONTAINING PROTEIN 39-RELATED"/>
    <property type="match status" value="1"/>
</dbReference>
<dbReference type="PRINTS" id="PR01415">
    <property type="entry name" value="ANKYRIN"/>
</dbReference>
<feature type="repeat" description="ANK" evidence="3">
    <location>
        <begin position="121"/>
        <end position="153"/>
    </location>
</feature>
<dbReference type="Gene3D" id="1.25.40.20">
    <property type="entry name" value="Ankyrin repeat-containing domain"/>
    <property type="match status" value="7"/>
</dbReference>
<evidence type="ECO:0000256" key="3">
    <source>
        <dbReference type="PROSITE-ProRule" id="PRU00023"/>
    </source>
</evidence>
<feature type="repeat" description="ANK" evidence="3">
    <location>
        <begin position="298"/>
        <end position="334"/>
    </location>
</feature>
<feature type="repeat" description="ANK" evidence="3">
    <location>
        <begin position="335"/>
        <end position="367"/>
    </location>
</feature>
<dbReference type="KEGG" id="ptc:phytr_11320"/>
<evidence type="ECO:0000256" key="1">
    <source>
        <dbReference type="ARBA" id="ARBA00022737"/>
    </source>
</evidence>
<feature type="repeat" description="ANK" evidence="3">
    <location>
        <begin position="155"/>
        <end position="191"/>
    </location>
</feature>
<dbReference type="EMBL" id="CP027845">
    <property type="protein sequence ID" value="AVP88057.1"/>
    <property type="molecule type" value="Genomic_DNA"/>
</dbReference>
<dbReference type="SMART" id="SM00248">
    <property type="entry name" value="ANK"/>
    <property type="match status" value="16"/>
</dbReference>
<reference evidence="4 5" key="1">
    <citation type="submission" date="2018-03" db="EMBL/GenBank/DDBJ databases">
        <title>A gene transfer event suggests a long-term partnership between eustigmatophyte algae and a novel lineage of endosymbiotic bacteria.</title>
        <authorList>
            <person name="Yurchenko T."/>
            <person name="Sevcikova T."/>
            <person name="Pribyl P."/>
            <person name="El Karkouri K."/>
            <person name="Klimes V."/>
            <person name="Amaral R."/>
            <person name="Zbrankova V."/>
            <person name="Kim E."/>
            <person name="Raoult D."/>
            <person name="Santos L.M.A."/>
            <person name="Elias M."/>
        </authorList>
    </citation>
    <scope>NUCLEOTIDE SEQUENCE [LARGE SCALE GENOMIC DNA]</scope>
    <source>
        <strain evidence="4">CCALA 838</strain>
    </source>
</reference>
<dbReference type="InterPro" id="IPR036770">
    <property type="entry name" value="Ankyrin_rpt-contain_sf"/>
</dbReference>
<dbReference type="Pfam" id="PF12796">
    <property type="entry name" value="Ank_2"/>
    <property type="match status" value="4"/>
</dbReference>
<keyword evidence="1" id="KW-0677">Repeat</keyword>
<feature type="repeat" description="ANK" evidence="3">
    <location>
        <begin position="368"/>
        <end position="401"/>
    </location>
</feature>
<feature type="repeat" description="ANK" evidence="3">
    <location>
        <begin position="192"/>
        <end position="224"/>
    </location>
</feature>
<feature type="repeat" description="ANK" evidence="3">
    <location>
        <begin position="518"/>
        <end position="553"/>
    </location>
</feature>
<feature type="repeat" description="ANK" evidence="3">
    <location>
        <begin position="402"/>
        <end position="437"/>
    </location>
</feature>
<dbReference type="PROSITE" id="PS50088">
    <property type="entry name" value="ANK_REPEAT"/>
    <property type="match status" value="13"/>
</dbReference>
<dbReference type="SUPFAM" id="SSF48403">
    <property type="entry name" value="Ankyrin repeat"/>
    <property type="match status" value="2"/>
</dbReference>
<feature type="repeat" description="ANK" evidence="3">
    <location>
        <begin position="264"/>
        <end position="296"/>
    </location>
</feature>
<organism evidence="4 5">
    <name type="scientific">Candidatus Phycorickettsia trachydisci</name>
    <dbReference type="NCBI Taxonomy" id="2115978"/>
    <lineage>
        <taxon>Bacteria</taxon>
        <taxon>Pseudomonadati</taxon>
        <taxon>Pseudomonadota</taxon>
        <taxon>Alphaproteobacteria</taxon>
        <taxon>Rickettsiales</taxon>
        <taxon>Rickettsiaceae</taxon>
        <taxon>Candidatus Phycorickettsia</taxon>
    </lineage>
</organism>
<feature type="repeat" description="ANK" evidence="3">
    <location>
        <begin position="56"/>
        <end position="88"/>
    </location>
</feature>
<sequence length="782" mass="86992">MTEENEELLKALCSGDKLTQMLIVQQEGYCMTLEELQDASIEYLGSDVDVNVEYEGGMRPIHLATLNGYKKVVEFLIEQGAETDIKNDISITPLYIAAQNGHTDIVEMLATEENINLVIYEGDTILQAASEYDRLDTIQFLLSKGADTTIKNHYKGQTPLHLASLKGHIKAVKLLTNHMMSNGVDINIKNKEEQTPMHCAVEGKNEEVIKFLLEKGMDINARDERGNTPLYLATTLYRPGNFCVKELIEFLINHGAEVNIARKDGDIPLHRAALNGDVDVVGLLIDKGADINKQNEYYGNAPIHLAAKCRISYRSEELIPLLISKGADFQIKNSCGKTPLHRAVEDNRENQVELLLINGANVNAQDKDGNTPLHLAAKLYGGDKVTELLINQGAKVNSVNNDGSTPLHLALRCYRFNRSQTAKILLSKEVDVNLKDHKGSISLHLAAYIDEDIVSILIDKGADINAPDNEGYTPLNLVLKSLFKQSYWHSDSLKDVDNIGVASFLINKGADVNTSGDDGQTSLHLAIKSHHHPDEGLVKLILDKGAEIDKKDPHGKTVLYKAAENGFDNVVKLLISRRANVNITSDSGETVLDTAISKCNLMTVKLLCSYKEVVENSKYENLFNYMKKNLANITKIELEDLSNFPLATMNILKIFEYDKSLLKVLESAFREYVDNIGPEANGDIKETLILKSRLELSQKVLKCDKFEGAGTENLFLKAENIYKDTSRYICKLIKPILNQNKLFGKLDEGVLENILGFLEEANILDLYLSGDDKKVIESYDPA</sequence>
<dbReference type="PROSITE" id="PS50297">
    <property type="entry name" value="ANK_REP_REGION"/>
    <property type="match status" value="10"/>
</dbReference>
<protein>
    <submittedName>
        <fullName evidence="4">Uncharacterized protein</fullName>
    </submittedName>
</protein>
<evidence type="ECO:0000256" key="2">
    <source>
        <dbReference type="ARBA" id="ARBA00023043"/>
    </source>
</evidence>
<feature type="repeat" description="ANK" evidence="3">
    <location>
        <begin position="554"/>
        <end position="586"/>
    </location>
</feature>
<dbReference type="OrthoDB" id="7837736at2"/>
<gene>
    <name evidence="4" type="ORF">phytr_11320</name>
</gene>
<dbReference type="AlphaFoldDB" id="A0A2P1P9W3"/>
<feature type="repeat" description="ANK" evidence="3">
    <location>
        <begin position="438"/>
        <end position="469"/>
    </location>
</feature>
<keyword evidence="2 3" id="KW-0040">ANK repeat</keyword>
<accession>A0A2P1P9W3</accession>
<name>A0A2P1P9W3_9RICK</name>
<dbReference type="RefSeq" id="WP_106874876.1">
    <property type="nucleotide sequence ID" value="NZ_CP027845.1"/>
</dbReference>
<keyword evidence="5" id="KW-1185">Reference proteome</keyword>
<evidence type="ECO:0000313" key="5">
    <source>
        <dbReference type="Proteomes" id="UP000241762"/>
    </source>
</evidence>